<feature type="transmembrane region" description="Helical" evidence="1">
    <location>
        <begin position="64"/>
        <end position="88"/>
    </location>
</feature>
<accession>A0A139XCF3</accession>
<evidence type="ECO:0000313" key="3">
    <source>
        <dbReference type="Proteomes" id="UP000076925"/>
    </source>
</evidence>
<dbReference type="AlphaFoldDB" id="A0A139XCF3"/>
<protein>
    <submittedName>
        <fullName evidence="2">Uncharacterized protein</fullName>
    </submittedName>
</protein>
<proteinExistence type="predicted"/>
<comment type="caution">
    <text evidence="2">The sequence shown here is derived from an EMBL/GenBank/DDBJ whole genome shotgun (WGS) entry which is preliminary data.</text>
</comment>
<keyword evidence="1" id="KW-0472">Membrane</keyword>
<evidence type="ECO:0000313" key="2">
    <source>
        <dbReference type="EMBL" id="KYC42377.1"/>
    </source>
</evidence>
<gene>
    <name evidence="2" type="ORF">WA1_20630</name>
</gene>
<name>A0A139XCF3_9CYAN</name>
<feature type="transmembrane region" description="Helical" evidence="1">
    <location>
        <begin position="37"/>
        <end position="58"/>
    </location>
</feature>
<dbReference type="EMBL" id="ANNX02000020">
    <property type="protein sequence ID" value="KYC42377.1"/>
    <property type="molecule type" value="Genomic_DNA"/>
</dbReference>
<reference evidence="2 3" key="1">
    <citation type="journal article" date="2013" name="Genome Biol. Evol.">
        <title>Genomes of Stigonematalean cyanobacteria (subsection V) and the evolution of oxygenic photosynthesis from prokaryotes to plastids.</title>
        <authorList>
            <person name="Dagan T."/>
            <person name="Roettger M."/>
            <person name="Stucken K."/>
            <person name="Landan G."/>
            <person name="Koch R."/>
            <person name="Major P."/>
            <person name="Gould S.B."/>
            <person name="Goremykin V.V."/>
            <person name="Rippka R."/>
            <person name="Tandeau de Marsac N."/>
            <person name="Gugger M."/>
            <person name="Lockhart P.J."/>
            <person name="Allen J.F."/>
            <person name="Brune I."/>
            <person name="Maus I."/>
            <person name="Puhler A."/>
            <person name="Martin W.F."/>
        </authorList>
    </citation>
    <scope>NUCLEOTIDE SEQUENCE [LARGE SCALE GENOMIC DNA]</scope>
    <source>
        <strain evidence="2 3">PCC 7110</strain>
    </source>
</reference>
<keyword evidence="3" id="KW-1185">Reference proteome</keyword>
<organism evidence="2 3">
    <name type="scientific">Scytonema hofmannii PCC 7110</name>
    <dbReference type="NCBI Taxonomy" id="128403"/>
    <lineage>
        <taxon>Bacteria</taxon>
        <taxon>Bacillati</taxon>
        <taxon>Cyanobacteriota</taxon>
        <taxon>Cyanophyceae</taxon>
        <taxon>Nostocales</taxon>
        <taxon>Scytonemataceae</taxon>
        <taxon>Scytonema</taxon>
    </lineage>
</organism>
<dbReference type="Proteomes" id="UP000076925">
    <property type="component" value="Unassembled WGS sequence"/>
</dbReference>
<keyword evidence="1" id="KW-0812">Transmembrane</keyword>
<feature type="transmembrane region" description="Helical" evidence="1">
    <location>
        <begin position="6"/>
        <end position="25"/>
    </location>
</feature>
<keyword evidence="1" id="KW-1133">Transmembrane helix</keyword>
<evidence type="ECO:0000256" key="1">
    <source>
        <dbReference type="SAM" id="Phobius"/>
    </source>
</evidence>
<sequence>MISAIIVLYTVAQVIFSLIFHKTIINNYQVSQFLSIALSPFFFKFFRFLIIMTTGYAIQDVPLFQVLIVTIISGFLSTIITIIIQFVFEME</sequence>